<evidence type="ECO:0000259" key="3">
    <source>
        <dbReference type="Pfam" id="PF22893"/>
    </source>
</evidence>
<keyword evidence="5" id="KW-1185">Reference proteome</keyword>
<dbReference type="GO" id="GO:0003824">
    <property type="term" value="F:catalytic activity"/>
    <property type="evidence" value="ECO:0007669"/>
    <property type="project" value="InterPro"/>
</dbReference>
<gene>
    <name evidence="4" type="ORF">H0G86_000328</name>
</gene>
<evidence type="ECO:0000313" key="5">
    <source>
        <dbReference type="Proteomes" id="UP000826661"/>
    </source>
</evidence>
<feature type="domain" description="Ubiquitin-like" evidence="3">
    <location>
        <begin position="392"/>
        <end position="472"/>
    </location>
</feature>
<dbReference type="AlphaFoldDB" id="A0A8G0L4D8"/>
<dbReference type="GO" id="GO:0009116">
    <property type="term" value="P:nucleoside metabolic process"/>
    <property type="evidence" value="ECO:0007669"/>
    <property type="project" value="InterPro"/>
</dbReference>
<sequence length="1055" mass="115590">MNTSGSRWAKRSWVDDDDEVSFVRAFKPPRIEESSVKPQNGSYTIAWICALPIEMAAANAMLDGVHPSLPSNEKDSNSYILGNVGRHNIVVACLPADHYGTNSAAIVANNLIRTFPSIRTGLMVGIGGGVPGSVDVRLGDVVVGYNVVQHDLGKIIQGSRVYRTGTPKSPPSSLLAAVSKLRAIHESRPSRVPSFLQEMIIKHPKMTRYTYPWSSQDRLFRATYSHSLALATCDSCDTSMLVYRPLRMDNHPVIHYGNVASGNQVMKDAISRDEIARELNIICFEMEAAGLSDALPCLVIRGICDYSDSHKNKQWQEYAAAAAAAYAKELLIEAIPVAVMGPTPKSYDSYSAEPEEAVAPWSATGSQWTIPQLQRSRSFLFRQQLCQQLPLSPVLVIDSRGCYLPFHLETIDSKELFVEILKHRFKDLGTNKIERSEWILEHQQNGQRLDLSKDWQSIIKPNQILNMRMIFRRQNHSSTRCPSCGFMNPGLQSDQVQCHRCSLNFRRIEEIQDIRISSDSSSARTDRAKTSPARFPKHRPPKPQNPEDDISRYKQVQLVDVDFKIGLSTVDQLAMKAALKLSSGDLSDTEHLAERLALVYGLSEADSLALSQKIDVQHAHIRFLQRQQLDSDTDPNVVSIIGPKSKQTIEVHFGTADMRAHTRTDSPSPSKMAKEIQDVLRAEIQAEVRAGQEAAATKAAAASYSADHGNVNGGANSSDNNGPLELSYEAPSSHKRDYVLPSANVRGNVTDGPLVGLMNHSKPEPESGTLDIDAIGAPGGFRRDRLRRDITSPSGGHKNGHKGADLTGTDRPPLTSNFVEFLSMYGHFAGEDLEEEDEALGPNGHAQSDVTAVPKDISEEYEQIPGGSNHHSSAQEILNPVDASKRPLTPPDVKGTMSMYDTVDNREPDISLDIAVPETSTGSGLEEDGRYFDALLYQEDVSWPMPLTAEALRKLHVSKRGELASSRSTRSSKRSSYYTCLTTQSSAAYNDDFTIKVSGQAVVKVPGAQIEYHGGEIIFSSNRGAGAGSGSGMYGASRAGHVPVGSTLSEANNLY</sequence>
<dbReference type="PANTHER" id="PTHR46082">
    <property type="entry name" value="ATP/GTP-BINDING PROTEIN-RELATED"/>
    <property type="match status" value="1"/>
</dbReference>
<organism evidence="4 5">
    <name type="scientific">Trichoderma simmonsii</name>
    <dbReference type="NCBI Taxonomy" id="1491479"/>
    <lineage>
        <taxon>Eukaryota</taxon>
        <taxon>Fungi</taxon>
        <taxon>Dikarya</taxon>
        <taxon>Ascomycota</taxon>
        <taxon>Pezizomycotina</taxon>
        <taxon>Sordariomycetes</taxon>
        <taxon>Hypocreomycetidae</taxon>
        <taxon>Hypocreales</taxon>
        <taxon>Hypocreaceae</taxon>
        <taxon>Trichoderma</taxon>
    </lineage>
</organism>
<feature type="region of interest" description="Disordered" evidence="1">
    <location>
        <begin position="516"/>
        <end position="551"/>
    </location>
</feature>
<dbReference type="InterPro" id="IPR000845">
    <property type="entry name" value="Nucleoside_phosphorylase_d"/>
</dbReference>
<evidence type="ECO:0000313" key="4">
    <source>
        <dbReference type="EMBL" id="QYS92935.1"/>
    </source>
</evidence>
<dbReference type="Pfam" id="PF01048">
    <property type="entry name" value="PNP_UDP_1"/>
    <property type="match status" value="1"/>
</dbReference>
<dbReference type="InterPro" id="IPR053137">
    <property type="entry name" value="NLR-like"/>
</dbReference>
<reference evidence="4 5" key="1">
    <citation type="journal article" date="2021" name="BMC Genomics">
        <title>Telomere-to-telomere genome assembly of asparaginase-producing Trichoderma simmonsii.</title>
        <authorList>
            <person name="Chung D."/>
            <person name="Kwon Y.M."/>
            <person name="Yang Y."/>
        </authorList>
    </citation>
    <scope>NUCLEOTIDE SEQUENCE [LARGE SCALE GENOMIC DNA]</scope>
    <source>
        <strain evidence="4 5">GH-Sj1</strain>
    </source>
</reference>
<name>A0A8G0L4D8_9HYPO</name>
<proteinExistence type="predicted"/>
<evidence type="ECO:0000256" key="1">
    <source>
        <dbReference type="SAM" id="MobiDB-lite"/>
    </source>
</evidence>
<protein>
    <submittedName>
        <fullName evidence="4">PNP_UDP_1 domain-containing protein</fullName>
    </submittedName>
</protein>
<dbReference type="Pfam" id="PF22893">
    <property type="entry name" value="ULD_2"/>
    <property type="match status" value="1"/>
</dbReference>
<dbReference type="InterPro" id="IPR035994">
    <property type="entry name" value="Nucleoside_phosphorylase_sf"/>
</dbReference>
<accession>A0A8G0L4D8</accession>
<evidence type="ECO:0000259" key="2">
    <source>
        <dbReference type="Pfam" id="PF01048"/>
    </source>
</evidence>
<dbReference type="EMBL" id="CP075864">
    <property type="protein sequence ID" value="QYS92935.1"/>
    <property type="molecule type" value="Genomic_DNA"/>
</dbReference>
<dbReference type="InterPro" id="IPR054464">
    <property type="entry name" value="ULD_fung"/>
</dbReference>
<dbReference type="SUPFAM" id="SSF53167">
    <property type="entry name" value="Purine and uridine phosphorylases"/>
    <property type="match status" value="1"/>
</dbReference>
<feature type="domain" description="Nucleoside phosphorylase" evidence="2">
    <location>
        <begin position="44"/>
        <end position="327"/>
    </location>
</feature>
<feature type="region of interest" description="Disordered" evidence="1">
    <location>
        <begin position="710"/>
        <end position="730"/>
    </location>
</feature>
<dbReference type="Proteomes" id="UP000826661">
    <property type="component" value="Chromosome I"/>
</dbReference>
<dbReference type="Gene3D" id="3.40.50.1580">
    <property type="entry name" value="Nucleoside phosphorylase domain"/>
    <property type="match status" value="1"/>
</dbReference>
<dbReference type="PANTHER" id="PTHR46082:SF11">
    <property type="entry name" value="AAA+ ATPASE DOMAIN-CONTAINING PROTEIN-RELATED"/>
    <property type="match status" value="1"/>
</dbReference>
<feature type="region of interest" description="Disordered" evidence="1">
    <location>
        <begin position="788"/>
        <end position="812"/>
    </location>
</feature>